<keyword evidence="3" id="KW-0479">Metal-binding</keyword>
<evidence type="ECO:0000313" key="8">
    <source>
        <dbReference type="Proteomes" id="UP000250140"/>
    </source>
</evidence>
<dbReference type="GO" id="GO:0046872">
    <property type="term" value="F:metal ion binding"/>
    <property type="evidence" value="ECO:0007669"/>
    <property type="project" value="UniProtKB-KW"/>
</dbReference>
<evidence type="ECO:0000256" key="1">
    <source>
        <dbReference type="ARBA" id="ARBA00001947"/>
    </source>
</evidence>
<keyword evidence="8" id="KW-1185">Reference proteome</keyword>
<comment type="similarity">
    <text evidence="2">Belongs to the zinc-containing alcohol dehydrogenase family.</text>
</comment>
<name>A0A8E2JMH4_9PEZI</name>
<dbReference type="PANTHER" id="PTHR43350:SF17">
    <property type="entry name" value="NAD-DEPENDENT ALCOHOL DEHYDROGENASE"/>
    <property type="match status" value="1"/>
</dbReference>
<evidence type="ECO:0000256" key="3">
    <source>
        <dbReference type="ARBA" id="ARBA00022723"/>
    </source>
</evidence>
<comment type="cofactor">
    <cofactor evidence="1">
        <name>Zn(2+)</name>
        <dbReference type="ChEBI" id="CHEBI:29105"/>
    </cofactor>
</comment>
<proteinExistence type="inferred from homology"/>
<dbReference type="SUPFAM" id="SSF51735">
    <property type="entry name" value="NAD(P)-binding Rossmann-fold domains"/>
    <property type="match status" value="1"/>
</dbReference>
<keyword evidence="5" id="KW-0560">Oxidoreductase</keyword>
<dbReference type="InterPro" id="IPR013149">
    <property type="entry name" value="ADH-like_C"/>
</dbReference>
<dbReference type="Gene3D" id="3.90.180.10">
    <property type="entry name" value="Medium-chain alcohol dehydrogenases, catalytic domain"/>
    <property type="match status" value="2"/>
</dbReference>
<keyword evidence="4" id="KW-0862">Zinc</keyword>
<dbReference type="GO" id="GO:0016491">
    <property type="term" value="F:oxidoreductase activity"/>
    <property type="evidence" value="ECO:0007669"/>
    <property type="project" value="UniProtKB-KW"/>
</dbReference>
<dbReference type="EMBL" id="KV750927">
    <property type="protein sequence ID" value="OCL02568.1"/>
    <property type="molecule type" value="Genomic_DNA"/>
</dbReference>
<evidence type="ECO:0000259" key="6">
    <source>
        <dbReference type="Pfam" id="PF00107"/>
    </source>
</evidence>
<dbReference type="OrthoDB" id="5407715at2759"/>
<evidence type="ECO:0000256" key="5">
    <source>
        <dbReference type="ARBA" id="ARBA00023002"/>
    </source>
</evidence>
<evidence type="ECO:0000256" key="4">
    <source>
        <dbReference type="ARBA" id="ARBA00022833"/>
    </source>
</evidence>
<feature type="domain" description="Alcohol dehydrogenase-like C-terminal" evidence="6">
    <location>
        <begin position="153"/>
        <end position="283"/>
    </location>
</feature>
<dbReference type="InterPro" id="IPR036291">
    <property type="entry name" value="NAD(P)-bd_dom_sf"/>
</dbReference>
<dbReference type="Proteomes" id="UP000250140">
    <property type="component" value="Unassembled WGS sequence"/>
</dbReference>
<dbReference type="InterPro" id="IPR011032">
    <property type="entry name" value="GroES-like_sf"/>
</dbReference>
<reference evidence="7 8" key="1">
    <citation type="journal article" date="2016" name="Nat. Commun.">
        <title>Ectomycorrhizal ecology is imprinted in the genome of the dominant symbiotic fungus Cenococcum geophilum.</title>
        <authorList>
            <consortium name="DOE Joint Genome Institute"/>
            <person name="Peter M."/>
            <person name="Kohler A."/>
            <person name="Ohm R.A."/>
            <person name="Kuo A."/>
            <person name="Krutzmann J."/>
            <person name="Morin E."/>
            <person name="Arend M."/>
            <person name="Barry K.W."/>
            <person name="Binder M."/>
            <person name="Choi C."/>
            <person name="Clum A."/>
            <person name="Copeland A."/>
            <person name="Grisel N."/>
            <person name="Haridas S."/>
            <person name="Kipfer T."/>
            <person name="LaButti K."/>
            <person name="Lindquist E."/>
            <person name="Lipzen A."/>
            <person name="Maire R."/>
            <person name="Meier B."/>
            <person name="Mihaltcheva S."/>
            <person name="Molinier V."/>
            <person name="Murat C."/>
            <person name="Poggeler S."/>
            <person name="Quandt C.A."/>
            <person name="Sperisen C."/>
            <person name="Tritt A."/>
            <person name="Tisserant E."/>
            <person name="Crous P.W."/>
            <person name="Henrissat B."/>
            <person name="Nehls U."/>
            <person name="Egli S."/>
            <person name="Spatafora J.W."/>
            <person name="Grigoriev I.V."/>
            <person name="Martin F.M."/>
        </authorList>
    </citation>
    <scope>NUCLEOTIDE SEQUENCE [LARGE SCALE GENOMIC DNA]</scope>
    <source>
        <strain evidence="7 8">CBS 207.34</strain>
    </source>
</reference>
<dbReference type="SUPFAM" id="SSF50129">
    <property type="entry name" value="GroES-like"/>
    <property type="match status" value="1"/>
</dbReference>
<gene>
    <name evidence="7" type="ORF">AOQ84DRAFT_382540</name>
</gene>
<dbReference type="CDD" id="cd05188">
    <property type="entry name" value="MDR"/>
    <property type="match status" value="1"/>
</dbReference>
<evidence type="ECO:0000313" key="7">
    <source>
        <dbReference type="EMBL" id="OCL02568.1"/>
    </source>
</evidence>
<protein>
    <submittedName>
        <fullName evidence="7">NAD(P)-binding protein</fullName>
    </submittedName>
</protein>
<dbReference type="Pfam" id="PF00107">
    <property type="entry name" value="ADH_zinc_N"/>
    <property type="match status" value="1"/>
</dbReference>
<dbReference type="AlphaFoldDB" id="A0A8E2JMH4"/>
<dbReference type="Gene3D" id="3.40.50.720">
    <property type="entry name" value="NAD(P)-binding Rossmann-like Domain"/>
    <property type="match status" value="1"/>
</dbReference>
<sequence length="324" mass="34872">MSVQQTLPTVHRALVQHVYAQTLVIEDVPTPQPVPGSAILRVEAAAVISYQRDIYNGNRQYPYLTPLVPGSWAIGRVVTWRDSSFAQFVKVPLENCHPLDEARLCNSPAVGGLGYTIDQLVWAGMALVGYGGLRSIELQAGETIIIASATGGFGGAATVVAVAMGACVIAMGRNTHALQCLEELSPRVHTVPISGNHDAELRALAQFGCADAFLDLSPPAATDSTHLKSAIRSLRKGGRVSLMGGPSGDVAFPYRELVFKDLTLKAQWMYDTVTARDMIKLMEAGILSFDHVKLAGKFALEQWEQAFEAAAGMKFDEVTVMSGW</sequence>
<evidence type="ECO:0000256" key="2">
    <source>
        <dbReference type="ARBA" id="ARBA00008072"/>
    </source>
</evidence>
<organism evidence="7 8">
    <name type="scientific">Glonium stellatum</name>
    <dbReference type="NCBI Taxonomy" id="574774"/>
    <lineage>
        <taxon>Eukaryota</taxon>
        <taxon>Fungi</taxon>
        <taxon>Dikarya</taxon>
        <taxon>Ascomycota</taxon>
        <taxon>Pezizomycotina</taxon>
        <taxon>Dothideomycetes</taxon>
        <taxon>Pleosporomycetidae</taxon>
        <taxon>Gloniales</taxon>
        <taxon>Gloniaceae</taxon>
        <taxon>Glonium</taxon>
    </lineage>
</organism>
<dbReference type="PANTHER" id="PTHR43350">
    <property type="entry name" value="NAD-DEPENDENT ALCOHOL DEHYDROGENASE"/>
    <property type="match status" value="1"/>
</dbReference>
<accession>A0A8E2JMH4</accession>